<dbReference type="SUPFAM" id="SSF56784">
    <property type="entry name" value="HAD-like"/>
    <property type="match status" value="1"/>
</dbReference>
<name>A0ABQ3VAK2_9CHLR</name>
<organism evidence="1 2">
    <name type="scientific">Dictyobacter formicarum</name>
    <dbReference type="NCBI Taxonomy" id="2778368"/>
    <lineage>
        <taxon>Bacteria</taxon>
        <taxon>Bacillati</taxon>
        <taxon>Chloroflexota</taxon>
        <taxon>Ktedonobacteria</taxon>
        <taxon>Ktedonobacterales</taxon>
        <taxon>Dictyobacteraceae</taxon>
        <taxon>Dictyobacter</taxon>
    </lineage>
</organism>
<dbReference type="RefSeq" id="WP_201360466.1">
    <property type="nucleotide sequence ID" value="NZ_BNJJ01000002.1"/>
</dbReference>
<evidence type="ECO:0000313" key="2">
    <source>
        <dbReference type="Proteomes" id="UP000635565"/>
    </source>
</evidence>
<evidence type="ECO:0000313" key="1">
    <source>
        <dbReference type="EMBL" id="GHO82828.1"/>
    </source>
</evidence>
<accession>A0ABQ3VAK2</accession>
<proteinExistence type="predicted"/>
<evidence type="ECO:0008006" key="3">
    <source>
        <dbReference type="Google" id="ProtNLM"/>
    </source>
</evidence>
<gene>
    <name evidence="1" type="ORF">KSZ_08340</name>
</gene>
<reference evidence="1 2" key="1">
    <citation type="journal article" date="2021" name="Int. J. Syst. Evol. Microbiol.">
        <title>Reticulibacter mediterranei gen. nov., sp. nov., within the new family Reticulibacteraceae fam. nov., and Ktedonospora formicarum gen. nov., sp. nov., Ktedonobacter robiniae sp. nov., Dictyobacter formicarum sp. nov. and Dictyobacter arantiisoli sp. nov., belonging to the class Ktedonobacteria.</title>
        <authorList>
            <person name="Yabe S."/>
            <person name="Zheng Y."/>
            <person name="Wang C.M."/>
            <person name="Sakai Y."/>
            <person name="Abe K."/>
            <person name="Yokota A."/>
            <person name="Donadio S."/>
            <person name="Cavaletti L."/>
            <person name="Monciardini P."/>
        </authorList>
    </citation>
    <scope>NUCLEOTIDE SEQUENCE [LARGE SCALE GENOMIC DNA]</scope>
    <source>
        <strain evidence="1 2">SOSP1-9</strain>
    </source>
</reference>
<protein>
    <recommendedName>
        <fullName evidence="3">Haloacid dehalogenase</fullName>
    </recommendedName>
</protein>
<dbReference type="InterPro" id="IPR036412">
    <property type="entry name" value="HAD-like_sf"/>
</dbReference>
<dbReference type="InterPro" id="IPR023214">
    <property type="entry name" value="HAD_sf"/>
</dbReference>
<dbReference type="Proteomes" id="UP000635565">
    <property type="component" value="Unassembled WGS sequence"/>
</dbReference>
<dbReference type="Gene3D" id="1.10.286.50">
    <property type="match status" value="1"/>
</dbReference>
<comment type="caution">
    <text evidence="1">The sequence shown here is derived from an EMBL/GenBank/DDBJ whole genome shotgun (WGS) entry which is preliminary data.</text>
</comment>
<sequence>MSTLVFWIDVDNTLLDNDSIKEEQNQVLLVELGPSLTERYWNLYEEVRKERGVVDIPLTLQRFRERSSQAELDGQTFQHVASMFENFPFQKALFPEVFETLQYLNSIGTVVIVSDGDLDYQADKIFNSALAEAVNGRVLLFVHKQEHIEEIKQRYPGDHYVIIDDKPKILFDVQQVMKDHITTVFVKQGKYAKEAFPDNYVPDIVVEHIADLKNVPVEQFWGQGKTSH</sequence>
<dbReference type="Gene3D" id="3.40.50.1000">
    <property type="entry name" value="HAD superfamily/HAD-like"/>
    <property type="match status" value="1"/>
</dbReference>
<keyword evidence="2" id="KW-1185">Reference proteome</keyword>
<dbReference type="EMBL" id="BNJJ01000002">
    <property type="protein sequence ID" value="GHO82828.1"/>
    <property type="molecule type" value="Genomic_DNA"/>
</dbReference>